<evidence type="ECO:0000313" key="3">
    <source>
        <dbReference type="Proteomes" id="UP001143304"/>
    </source>
</evidence>
<dbReference type="InterPro" id="IPR011008">
    <property type="entry name" value="Dimeric_a/b-barrel"/>
</dbReference>
<reference evidence="2" key="1">
    <citation type="submission" date="2019-02" db="EMBL/GenBank/DDBJ databases">
        <authorList>
            <person name="Li S.-H."/>
        </authorList>
    </citation>
    <scope>NUCLEOTIDE SEQUENCE</scope>
    <source>
        <strain evidence="2">IMCC11814</strain>
    </source>
</reference>
<dbReference type="Proteomes" id="UP001143304">
    <property type="component" value="Unassembled WGS sequence"/>
</dbReference>
<feature type="domain" description="DUF1330" evidence="1">
    <location>
        <begin position="95"/>
        <end position="177"/>
    </location>
</feature>
<sequence>MTNMRSWCLAYSLKNKIQVRWWMTVWLKISAVLFLLVAGACSNSANDDNADNSLSEAQQVLQQFGELQDYFTEEAIQALLDYEDSGRPVTLLQLMSITDDEIFERYEEEAAALWESIGASERFRSEVFEQLIGDRSLDQSRAIEFPNIMVLVSAIDSPAFIDLMNTLAAASDDHVWVLGEEDPLPFTPSGSYFDPALQNLNRDNAIAVVEAANDGSRDLGLDSDPEAIIDMVVSDAPGPFWMVNLIDHYEQATFPDGRDTDLSGAEADAIYGNAILPTLLQFNSLPELVMPVAIVLTDEEIKWEEAAIVRYASRDAFLNAFPLNPQADEALIFKEAGVENTLVYASEVPGTVLPAPQSGPLFNFRYCEVLLFDSAGGADLRADVYNSMPLSDCPQNLWDALDAEQIASDFSARAAALNGIRFWVLDAIEAQLPPGLPVIENFGGITMRLAASVDLAPGSGLNGAAPYEGNFVSRNTVWHYVAGRQVYELENPDGVRYRMQSFTRGQDPDQQLVDLQRLEQKLELPMGWSFHVRLLEEDSELLTVEGIAEVIVDDLGNTYQRVP</sequence>
<dbReference type="Pfam" id="PF07045">
    <property type="entry name" value="DUF1330"/>
    <property type="match status" value="1"/>
</dbReference>
<dbReference type="EMBL" id="SHNO01000001">
    <property type="protein sequence ID" value="MCX2978322.1"/>
    <property type="molecule type" value="Genomic_DNA"/>
</dbReference>
<organism evidence="2 3">
    <name type="scientific">Candidatus Marimicrobium litorale</name>
    <dbReference type="NCBI Taxonomy" id="2518991"/>
    <lineage>
        <taxon>Bacteria</taxon>
        <taxon>Pseudomonadati</taxon>
        <taxon>Pseudomonadota</taxon>
        <taxon>Gammaproteobacteria</taxon>
        <taxon>Cellvibrionales</taxon>
        <taxon>Halieaceae</taxon>
        <taxon>Marimicrobium</taxon>
    </lineage>
</organism>
<dbReference type="Gene3D" id="3.30.70.100">
    <property type="match status" value="2"/>
</dbReference>
<evidence type="ECO:0000259" key="1">
    <source>
        <dbReference type="Pfam" id="PF07045"/>
    </source>
</evidence>
<comment type="caution">
    <text evidence="2">The sequence shown here is derived from an EMBL/GenBank/DDBJ whole genome shotgun (WGS) entry which is preliminary data.</text>
</comment>
<evidence type="ECO:0000313" key="2">
    <source>
        <dbReference type="EMBL" id="MCX2978322.1"/>
    </source>
</evidence>
<name>A0ABT3T7T8_9GAMM</name>
<accession>A0ABT3T7T8</accession>
<keyword evidence="3" id="KW-1185">Reference proteome</keyword>
<proteinExistence type="predicted"/>
<dbReference type="SUPFAM" id="SSF54909">
    <property type="entry name" value="Dimeric alpha+beta barrel"/>
    <property type="match status" value="1"/>
</dbReference>
<protein>
    <submittedName>
        <fullName evidence="2">DUF1330 domain-containing protein</fullName>
    </submittedName>
</protein>
<gene>
    <name evidence="2" type="ORF">EYC82_13220</name>
</gene>
<dbReference type="InterPro" id="IPR010753">
    <property type="entry name" value="DUF1330"/>
</dbReference>